<dbReference type="KEGG" id="aez:C3E78_04275"/>
<dbReference type="Proteomes" id="UP000244384">
    <property type="component" value="Chromosome"/>
</dbReference>
<name>A0A2S0WJI5_9ACTN</name>
<dbReference type="PANTHER" id="PTHR35145:SF1">
    <property type="entry name" value="CYTOPLASMIC PROTEIN"/>
    <property type="match status" value="1"/>
</dbReference>
<dbReference type="PANTHER" id="PTHR35145">
    <property type="entry name" value="CYTOPLASMIC PROTEIN-RELATED"/>
    <property type="match status" value="1"/>
</dbReference>
<sequence>MTDVHAFCAGLPGAVLTFPFNEETAVYKVGGRIFAQTGVASPDSINLKAEPPDVTGLVATYDAVERGFHMNKKHWVTVRLDGTLPPGLLEELIEDSYDLVVDKLSARDRP</sequence>
<dbReference type="InterPro" id="IPR007351">
    <property type="entry name" value="YjbR"/>
</dbReference>
<dbReference type="AlphaFoldDB" id="A0A2S0WJI5"/>
<accession>A0A5F2EM61</accession>
<dbReference type="OrthoDB" id="3194910at2"/>
<dbReference type="RefSeq" id="WP_108577145.1">
    <property type="nucleotide sequence ID" value="NZ_CP026952.1"/>
</dbReference>
<dbReference type="InterPro" id="IPR058532">
    <property type="entry name" value="YjbR/MT2646/Rv2570-like"/>
</dbReference>
<gene>
    <name evidence="1" type="ORF">C3E78_04275</name>
</gene>
<evidence type="ECO:0000313" key="2">
    <source>
        <dbReference type="Proteomes" id="UP000244384"/>
    </source>
</evidence>
<dbReference type="InterPro" id="IPR038056">
    <property type="entry name" value="YjbR-like_sf"/>
</dbReference>
<proteinExistence type="predicted"/>
<dbReference type="Gene3D" id="3.90.1150.30">
    <property type="match status" value="1"/>
</dbReference>
<dbReference type="EMBL" id="CP026952">
    <property type="protein sequence ID" value="AWB91499.1"/>
    <property type="molecule type" value="Genomic_DNA"/>
</dbReference>
<evidence type="ECO:0000313" key="1">
    <source>
        <dbReference type="EMBL" id="AWB91499.1"/>
    </source>
</evidence>
<reference evidence="2" key="1">
    <citation type="submission" date="2018-01" db="EMBL/GenBank/DDBJ databases">
        <authorList>
            <person name="Li J."/>
        </authorList>
    </citation>
    <scope>NUCLEOTIDE SEQUENCE [LARGE SCALE GENOMIC DNA]</scope>
    <source>
        <strain evidence="2">592</strain>
    </source>
</reference>
<dbReference type="SUPFAM" id="SSF142906">
    <property type="entry name" value="YjbR-like"/>
    <property type="match status" value="1"/>
</dbReference>
<accession>A0A2S0WJI5</accession>
<protein>
    <submittedName>
        <fullName evidence="1">MmcQ-like protein</fullName>
    </submittedName>
</protein>
<keyword evidence="2" id="KW-1185">Reference proteome</keyword>
<dbReference type="Pfam" id="PF04237">
    <property type="entry name" value="YjbR"/>
    <property type="match status" value="1"/>
</dbReference>
<organism evidence="1 2">
    <name type="scientific">Aeromicrobium chenweiae</name>
    <dbReference type="NCBI Taxonomy" id="2079793"/>
    <lineage>
        <taxon>Bacteria</taxon>
        <taxon>Bacillati</taxon>
        <taxon>Actinomycetota</taxon>
        <taxon>Actinomycetes</taxon>
        <taxon>Propionibacteriales</taxon>
        <taxon>Nocardioidaceae</taxon>
        <taxon>Aeromicrobium</taxon>
    </lineage>
</organism>